<feature type="domain" description="TRP C-terminal" evidence="3">
    <location>
        <begin position="427"/>
        <end position="526"/>
    </location>
</feature>
<sequence>MVRVAGTRLAPASMIAFIALTGTLIPSVTDAAYVQWIPCVDGNGGAQLQQGFKNLWPTSNRARLLPGNDSSGQSGDLLELNVRADYLGEATCAELLDDGPSDMTITLDARIRRRRDLFGNQQERLDGGVIRVHLFGDTPQLRNDVSAAARYGPITVFLLVFVSGLLATLLMPAVSVRGSSSSPLAEAEGNGGDHHEYILPGVADCLLYHSSSSFWAPSRFDTPASTSRSRACRTGRPYSARLGPSARTGGTTWPKTGIYEINGTLTGSYGPVRMDVWWNMVVIAATVTAGVAVLMLAYRFVSVLVPSLSVSLPGNKNLDRRGPLSRSAIARGTWKVLRVVLSYFLSPIVAISAYQLHNVILPAYHLALAALLIVLVMIGLTWMWWMAPSNQLWVLLLEPSKRYRLVRRDYPDEDSGERLPRKNRDIFAVIIFTLQFARGDAVGGLQFSPLSQVVGLAAIELSLLVSTAVLRPLRRPFLSVFVWSGVARLVVVALTAVFLPELDASVSVRSRVAIAILAIHAAVLVFGCAVPAAIRLASLVYLILQAPREKPQIYGLRQLRRRHDAVNDLSAAGMLSTTVESIPNATRTNSLVSYHRHSPHSLSNASSISFYLDPDSSPDALYLQAVPQQYYYVRPFRPSATTGPYSSTHSPASSTTSPTSQLGTRCPERDGSSTTATNTITLSRSANIREAPQQSSHFSSHTTISETSEPSPLPPPLAPQWSDYSFREADLYYRRGPSQCDAEDVGDDAAVLVADATEESTVRNGASSSWALITGRKRSRSVGREKAASKGFEVRRPPRPAGV</sequence>
<reference evidence="4" key="1">
    <citation type="journal article" date="2023" name="Mol. Phylogenet. Evol.">
        <title>Genome-scale phylogeny and comparative genomics of the fungal order Sordariales.</title>
        <authorList>
            <person name="Hensen N."/>
            <person name="Bonometti L."/>
            <person name="Westerberg I."/>
            <person name="Brannstrom I.O."/>
            <person name="Guillou S."/>
            <person name="Cros-Aarteil S."/>
            <person name="Calhoun S."/>
            <person name="Haridas S."/>
            <person name="Kuo A."/>
            <person name="Mondo S."/>
            <person name="Pangilinan J."/>
            <person name="Riley R."/>
            <person name="LaButti K."/>
            <person name="Andreopoulos B."/>
            <person name="Lipzen A."/>
            <person name="Chen C."/>
            <person name="Yan M."/>
            <person name="Daum C."/>
            <person name="Ng V."/>
            <person name="Clum A."/>
            <person name="Steindorff A."/>
            <person name="Ohm R.A."/>
            <person name="Martin F."/>
            <person name="Silar P."/>
            <person name="Natvig D.O."/>
            <person name="Lalanne C."/>
            <person name="Gautier V."/>
            <person name="Ament-Velasquez S.L."/>
            <person name="Kruys A."/>
            <person name="Hutchinson M.I."/>
            <person name="Powell A.J."/>
            <person name="Barry K."/>
            <person name="Miller A.N."/>
            <person name="Grigoriev I.V."/>
            <person name="Debuchy R."/>
            <person name="Gladieux P."/>
            <person name="Hiltunen Thoren M."/>
            <person name="Johannesson H."/>
        </authorList>
    </citation>
    <scope>NUCLEOTIDE SEQUENCE</scope>
    <source>
        <strain evidence="4">CBS 532.94</strain>
    </source>
</reference>
<dbReference type="PANTHER" id="PTHR31145">
    <property type="entry name" value="INTEGRAL MEMBRANE PROTEIN (AFU_ORTHOLOGUE AFUA_7G01610)"/>
    <property type="match status" value="1"/>
</dbReference>
<evidence type="ECO:0000259" key="3">
    <source>
        <dbReference type="Pfam" id="PF06011"/>
    </source>
</evidence>
<gene>
    <name evidence="4" type="ORF">C8A03DRAFT_32651</name>
</gene>
<feature type="transmembrane region" description="Helical" evidence="2">
    <location>
        <begin position="151"/>
        <end position="174"/>
    </location>
</feature>
<accession>A0AAN7H7X4</accession>
<dbReference type="GO" id="GO:0055085">
    <property type="term" value="P:transmembrane transport"/>
    <property type="evidence" value="ECO:0007669"/>
    <property type="project" value="TreeGrafter"/>
</dbReference>
<feature type="transmembrane region" description="Helical" evidence="2">
    <location>
        <begin position="276"/>
        <end position="298"/>
    </location>
</feature>
<dbReference type="PANTHER" id="PTHR31145:SF8">
    <property type="entry name" value="INTEGRAL MEMBRANE PROTEIN (AFU_ORTHOLOGUE AFUA_2G17475)"/>
    <property type="match status" value="1"/>
</dbReference>
<name>A0AAN7H7X4_9PEZI</name>
<keyword evidence="5" id="KW-1185">Reference proteome</keyword>
<comment type="caution">
    <text evidence="4">The sequence shown here is derived from an EMBL/GenBank/DDBJ whole genome shotgun (WGS) entry which is preliminary data.</text>
</comment>
<feature type="region of interest" description="Disordered" evidence="1">
    <location>
        <begin position="641"/>
        <end position="721"/>
    </location>
</feature>
<dbReference type="Proteomes" id="UP001303760">
    <property type="component" value="Unassembled WGS sequence"/>
</dbReference>
<protein>
    <recommendedName>
        <fullName evidence="3">TRP C-terminal domain-containing protein</fullName>
    </recommendedName>
</protein>
<evidence type="ECO:0000256" key="1">
    <source>
        <dbReference type="SAM" id="MobiDB-lite"/>
    </source>
</evidence>
<reference evidence="4" key="2">
    <citation type="submission" date="2023-05" db="EMBL/GenBank/DDBJ databases">
        <authorList>
            <consortium name="Lawrence Berkeley National Laboratory"/>
            <person name="Steindorff A."/>
            <person name="Hensen N."/>
            <person name="Bonometti L."/>
            <person name="Westerberg I."/>
            <person name="Brannstrom I.O."/>
            <person name="Guillou S."/>
            <person name="Cros-Aarteil S."/>
            <person name="Calhoun S."/>
            <person name="Haridas S."/>
            <person name="Kuo A."/>
            <person name="Mondo S."/>
            <person name="Pangilinan J."/>
            <person name="Riley R."/>
            <person name="Labutti K."/>
            <person name="Andreopoulos B."/>
            <person name="Lipzen A."/>
            <person name="Chen C."/>
            <person name="Yanf M."/>
            <person name="Daum C."/>
            <person name="Ng V."/>
            <person name="Clum A."/>
            <person name="Ohm R."/>
            <person name="Martin F."/>
            <person name="Silar P."/>
            <person name="Natvig D."/>
            <person name="Lalanne C."/>
            <person name="Gautier V."/>
            <person name="Ament-Velasquez S.L."/>
            <person name="Kruys A."/>
            <person name="Hutchinson M.I."/>
            <person name="Powell A.J."/>
            <person name="Barry K."/>
            <person name="Miller A.N."/>
            <person name="Grigoriev I.V."/>
            <person name="Debuchy R."/>
            <person name="Gladieux P."/>
            <person name="Thoren M.H."/>
            <person name="Johannesson H."/>
        </authorList>
    </citation>
    <scope>NUCLEOTIDE SEQUENCE</scope>
    <source>
        <strain evidence="4">CBS 532.94</strain>
    </source>
</reference>
<keyword evidence="2" id="KW-1133">Transmembrane helix</keyword>
<feature type="compositionally biased region" description="Low complexity" evidence="1">
    <location>
        <begin position="646"/>
        <end position="660"/>
    </location>
</feature>
<proteinExistence type="predicted"/>
<evidence type="ECO:0000313" key="4">
    <source>
        <dbReference type="EMBL" id="KAK4239311.1"/>
    </source>
</evidence>
<dbReference type="InterPro" id="IPR040241">
    <property type="entry name" value="TRP_Flc/Pkd2-like"/>
</dbReference>
<dbReference type="Pfam" id="PF06011">
    <property type="entry name" value="TRP"/>
    <property type="match status" value="1"/>
</dbReference>
<keyword evidence="2" id="KW-0812">Transmembrane</keyword>
<feature type="transmembrane region" description="Helical" evidence="2">
    <location>
        <begin position="336"/>
        <end position="357"/>
    </location>
</feature>
<feature type="compositionally biased region" description="Basic and acidic residues" evidence="1">
    <location>
        <begin position="782"/>
        <end position="796"/>
    </location>
</feature>
<dbReference type="AlphaFoldDB" id="A0AAN7H7X4"/>
<organism evidence="4 5">
    <name type="scientific">Achaetomium macrosporum</name>
    <dbReference type="NCBI Taxonomy" id="79813"/>
    <lineage>
        <taxon>Eukaryota</taxon>
        <taxon>Fungi</taxon>
        <taxon>Dikarya</taxon>
        <taxon>Ascomycota</taxon>
        <taxon>Pezizomycotina</taxon>
        <taxon>Sordariomycetes</taxon>
        <taxon>Sordariomycetidae</taxon>
        <taxon>Sordariales</taxon>
        <taxon>Chaetomiaceae</taxon>
        <taxon>Achaetomium</taxon>
    </lineage>
</organism>
<feature type="region of interest" description="Disordered" evidence="1">
    <location>
        <begin position="776"/>
        <end position="803"/>
    </location>
</feature>
<keyword evidence="2" id="KW-0472">Membrane</keyword>
<feature type="compositionally biased region" description="Polar residues" evidence="1">
    <location>
        <begin position="672"/>
        <end position="686"/>
    </location>
</feature>
<feature type="transmembrane region" description="Helical" evidence="2">
    <location>
        <begin position="363"/>
        <end position="385"/>
    </location>
</feature>
<feature type="transmembrane region" description="Helical" evidence="2">
    <location>
        <begin position="512"/>
        <end position="544"/>
    </location>
</feature>
<dbReference type="GO" id="GO:0016020">
    <property type="term" value="C:membrane"/>
    <property type="evidence" value="ECO:0007669"/>
    <property type="project" value="TreeGrafter"/>
</dbReference>
<evidence type="ECO:0000313" key="5">
    <source>
        <dbReference type="Proteomes" id="UP001303760"/>
    </source>
</evidence>
<dbReference type="EMBL" id="MU860067">
    <property type="protein sequence ID" value="KAK4239311.1"/>
    <property type="molecule type" value="Genomic_DNA"/>
</dbReference>
<feature type="compositionally biased region" description="Low complexity" evidence="1">
    <location>
        <begin position="692"/>
        <end position="710"/>
    </location>
</feature>
<evidence type="ECO:0000256" key="2">
    <source>
        <dbReference type="SAM" id="Phobius"/>
    </source>
</evidence>
<dbReference type="InterPro" id="IPR010308">
    <property type="entry name" value="TRP_C"/>
</dbReference>
<feature type="transmembrane region" description="Helical" evidence="2">
    <location>
        <begin position="477"/>
        <end position="500"/>
    </location>
</feature>